<dbReference type="InterPro" id="IPR038078">
    <property type="entry name" value="PhoU-like_sf"/>
</dbReference>
<sequence length="214" mass="24096">MFAWFQRLLPKRGNFFELFDAHAAVTLRAAEATTRLFAGDVNPEKVIAEVKDLEHQADDITRTVLQTVRITFLTPFDRSAISDLIGSMDDAIDAMDAALTAVSLYGVREFTPDMHQMASSMTEAAAVTVEAMQLLRDITRNGPRIHQLTERLVQLEGEADAMHERGLKRLFEHHRGGDAMQFVVEREIYKHLEKISDAFEDVANEIDGIVIDHS</sequence>
<dbReference type="PANTHER" id="PTHR37298:SF1">
    <property type="entry name" value="UPF0111 PROTEIN YKAA"/>
    <property type="match status" value="1"/>
</dbReference>
<reference evidence="2 3" key="1">
    <citation type="submission" date="2017-03" db="EMBL/GenBank/DDBJ databases">
        <title>Genome sequence of Sphingomonas mucosissima DSM 17494.</title>
        <authorList>
            <person name="Poehlein A."/>
            <person name="Wuebbeler J.H."/>
            <person name="Steinbuechel A."/>
            <person name="Daniel R."/>
        </authorList>
    </citation>
    <scope>NUCLEOTIDE SEQUENCE [LARGE SCALE GENOMIC DNA]</scope>
    <source>
        <strain evidence="2 3">DSM 17494</strain>
    </source>
</reference>
<dbReference type="PANTHER" id="PTHR37298">
    <property type="entry name" value="UPF0111 PROTEIN YKAA"/>
    <property type="match status" value="1"/>
</dbReference>
<accession>A0A245ZS36</accession>
<dbReference type="Pfam" id="PF01865">
    <property type="entry name" value="PhoU_div"/>
    <property type="match status" value="1"/>
</dbReference>
<evidence type="ECO:0000256" key="1">
    <source>
        <dbReference type="ARBA" id="ARBA00008591"/>
    </source>
</evidence>
<evidence type="ECO:0000313" key="2">
    <source>
        <dbReference type="EMBL" id="OWK32530.1"/>
    </source>
</evidence>
<dbReference type="InterPro" id="IPR052912">
    <property type="entry name" value="UPF0111_domain"/>
</dbReference>
<evidence type="ECO:0000313" key="3">
    <source>
        <dbReference type="Proteomes" id="UP000197783"/>
    </source>
</evidence>
<keyword evidence="3" id="KW-1185">Reference proteome</keyword>
<dbReference type="OrthoDB" id="9797568at2"/>
<gene>
    <name evidence="2" type="ORF">SPMU_08630</name>
</gene>
<dbReference type="RefSeq" id="WP_088332223.1">
    <property type="nucleotide sequence ID" value="NZ_NBBJ01000001.1"/>
</dbReference>
<comment type="similarity">
    <text evidence="1">Belongs to the UPF0111 family.</text>
</comment>
<name>A0A245ZS36_9SPHN</name>
<dbReference type="Gene3D" id="1.20.58.220">
    <property type="entry name" value="Phosphate transport system protein phou homolog 2, domain 2"/>
    <property type="match status" value="1"/>
</dbReference>
<dbReference type="EMBL" id="NBBJ01000001">
    <property type="protein sequence ID" value="OWK32530.1"/>
    <property type="molecule type" value="Genomic_DNA"/>
</dbReference>
<dbReference type="Proteomes" id="UP000197783">
    <property type="component" value="Unassembled WGS sequence"/>
</dbReference>
<dbReference type="AlphaFoldDB" id="A0A245ZS36"/>
<dbReference type="InterPro" id="IPR018445">
    <property type="entry name" value="Put_Phosphate_transp_reg"/>
</dbReference>
<comment type="caution">
    <text evidence="2">The sequence shown here is derived from an EMBL/GenBank/DDBJ whole genome shotgun (WGS) entry which is preliminary data.</text>
</comment>
<organism evidence="2 3">
    <name type="scientific">Sphingomonas mucosissima</name>
    <dbReference type="NCBI Taxonomy" id="370959"/>
    <lineage>
        <taxon>Bacteria</taxon>
        <taxon>Pseudomonadati</taxon>
        <taxon>Pseudomonadota</taxon>
        <taxon>Alphaproteobacteria</taxon>
        <taxon>Sphingomonadales</taxon>
        <taxon>Sphingomonadaceae</taxon>
        <taxon>Sphingomonas</taxon>
    </lineage>
</organism>
<proteinExistence type="inferred from homology"/>
<protein>
    <submittedName>
        <fullName evidence="2">Putative pit accessory protein</fullName>
    </submittedName>
</protein>